<dbReference type="RefSeq" id="WP_126157547.1">
    <property type="nucleotide sequence ID" value="NZ_RQXW01000003.1"/>
</dbReference>
<reference evidence="8 9" key="1">
    <citation type="submission" date="2018-11" db="EMBL/GenBank/DDBJ databases">
        <title>The draft genome sequence of Amphritea opalescens ANRC-JH13T.</title>
        <authorList>
            <person name="Fang Z."/>
            <person name="Zhang Y."/>
            <person name="Han X."/>
        </authorList>
    </citation>
    <scope>NUCLEOTIDE SEQUENCE [LARGE SCALE GENOMIC DNA]</scope>
    <source>
        <strain evidence="8 9">ANRC-JH13</strain>
    </source>
</reference>
<evidence type="ECO:0000256" key="3">
    <source>
        <dbReference type="ARBA" id="ARBA00023139"/>
    </source>
</evidence>
<evidence type="ECO:0000313" key="9">
    <source>
        <dbReference type="Proteomes" id="UP000283087"/>
    </source>
</evidence>
<dbReference type="Gene3D" id="3.30.160.150">
    <property type="entry name" value="Lipoprotein like domain"/>
    <property type="match status" value="1"/>
</dbReference>
<dbReference type="OrthoDB" id="7349153at2"/>
<keyword evidence="5 6" id="KW-0449">Lipoprotein</keyword>
<organism evidence="8 9">
    <name type="scientific">Amphritea opalescens</name>
    <dbReference type="NCBI Taxonomy" id="2490544"/>
    <lineage>
        <taxon>Bacteria</taxon>
        <taxon>Pseudomonadati</taxon>
        <taxon>Pseudomonadota</taxon>
        <taxon>Gammaproteobacteria</taxon>
        <taxon>Oceanospirillales</taxon>
        <taxon>Oceanospirillaceae</taxon>
        <taxon>Amphritea</taxon>
    </lineage>
</organism>
<proteinExistence type="inferred from homology"/>
<comment type="function">
    <text evidence="6">Together with LptD, is involved in the assembly of lipopolysaccharide (LPS) at the surface of the outer membrane. Required for the proper assembly of LptD. Binds LPS and may serve as the LPS recognition site at the outer membrane.</text>
</comment>
<sequence length="171" mass="19195">MIRCQSRLSATIFFTACCLLLSACGFHLRGSADIAEPLRQLTLKTPERSRSQLAPTLRRQLEANGVSVNKGKGYLLQIVSEKRSRREATLGANADIDEYELTTKVNFIVRDPQGEVVLERDIEAERTYDYDTDAETASNAQEAQLYTEMDKQLANQILRLYTHVQAATPTP</sequence>
<feature type="signal peptide" evidence="7">
    <location>
        <begin position="1"/>
        <end position="23"/>
    </location>
</feature>
<keyword evidence="4 6" id="KW-0998">Cell outer membrane</keyword>
<keyword evidence="9" id="KW-1185">Reference proteome</keyword>
<dbReference type="EMBL" id="RQXW01000003">
    <property type="protein sequence ID" value="RTE66962.1"/>
    <property type="molecule type" value="Genomic_DNA"/>
</dbReference>
<comment type="caution">
    <text evidence="8">The sequence shown here is derived from an EMBL/GenBank/DDBJ whole genome shotgun (WGS) entry which is preliminary data.</text>
</comment>
<evidence type="ECO:0000256" key="1">
    <source>
        <dbReference type="ARBA" id="ARBA00022729"/>
    </source>
</evidence>
<keyword evidence="3 6" id="KW-0564">Palmitate</keyword>
<evidence type="ECO:0000256" key="2">
    <source>
        <dbReference type="ARBA" id="ARBA00023136"/>
    </source>
</evidence>
<dbReference type="InterPro" id="IPR007485">
    <property type="entry name" value="LPS_assembly_LptE"/>
</dbReference>
<gene>
    <name evidence="6" type="primary">lptE</name>
    <name evidence="8" type="ORF">EH243_05025</name>
</gene>
<dbReference type="Proteomes" id="UP000283087">
    <property type="component" value="Unassembled WGS sequence"/>
</dbReference>
<evidence type="ECO:0000256" key="7">
    <source>
        <dbReference type="SAM" id="SignalP"/>
    </source>
</evidence>
<dbReference type="PANTHER" id="PTHR38098:SF1">
    <property type="entry name" value="LPS-ASSEMBLY LIPOPROTEIN LPTE"/>
    <property type="match status" value="1"/>
</dbReference>
<dbReference type="GO" id="GO:0015920">
    <property type="term" value="P:lipopolysaccharide transport"/>
    <property type="evidence" value="ECO:0007669"/>
    <property type="project" value="TreeGrafter"/>
</dbReference>
<dbReference type="GO" id="GO:0043165">
    <property type="term" value="P:Gram-negative-bacterium-type cell outer membrane assembly"/>
    <property type="evidence" value="ECO:0007669"/>
    <property type="project" value="UniProtKB-UniRule"/>
</dbReference>
<evidence type="ECO:0000313" key="8">
    <source>
        <dbReference type="EMBL" id="RTE66962.1"/>
    </source>
</evidence>
<dbReference type="GO" id="GO:0001530">
    <property type="term" value="F:lipopolysaccharide binding"/>
    <property type="evidence" value="ECO:0007669"/>
    <property type="project" value="TreeGrafter"/>
</dbReference>
<dbReference type="GO" id="GO:1990351">
    <property type="term" value="C:transporter complex"/>
    <property type="evidence" value="ECO:0007669"/>
    <property type="project" value="TreeGrafter"/>
</dbReference>
<evidence type="ECO:0000256" key="4">
    <source>
        <dbReference type="ARBA" id="ARBA00023237"/>
    </source>
</evidence>
<keyword evidence="1 6" id="KW-0732">Signal</keyword>
<dbReference type="AlphaFoldDB" id="A0A430KTY0"/>
<dbReference type="HAMAP" id="MF_01186">
    <property type="entry name" value="LPS_assembly_LptE"/>
    <property type="match status" value="1"/>
</dbReference>
<evidence type="ECO:0000256" key="5">
    <source>
        <dbReference type="ARBA" id="ARBA00023288"/>
    </source>
</evidence>
<name>A0A430KTY0_9GAMM</name>
<dbReference type="PANTHER" id="PTHR38098">
    <property type="entry name" value="LPS-ASSEMBLY LIPOPROTEIN LPTE"/>
    <property type="match status" value="1"/>
</dbReference>
<dbReference type="PROSITE" id="PS51257">
    <property type="entry name" value="PROKAR_LIPOPROTEIN"/>
    <property type="match status" value="1"/>
</dbReference>
<dbReference type="GO" id="GO:0009279">
    <property type="term" value="C:cell outer membrane"/>
    <property type="evidence" value="ECO:0007669"/>
    <property type="project" value="UniProtKB-SubCell"/>
</dbReference>
<keyword evidence="2 6" id="KW-0472">Membrane</keyword>
<protein>
    <recommendedName>
        <fullName evidence="6">LPS-assembly lipoprotein LptE</fullName>
    </recommendedName>
</protein>
<comment type="similarity">
    <text evidence="6">Belongs to the LptE lipoprotein family.</text>
</comment>
<comment type="subcellular location">
    <subcellularLocation>
        <location evidence="6">Cell outer membrane</location>
        <topology evidence="6">Lipid-anchor</topology>
    </subcellularLocation>
</comment>
<accession>A0A430KTY0</accession>
<comment type="subunit">
    <text evidence="6">Component of the lipopolysaccharide transport and assembly complex. Interacts with LptD.</text>
</comment>
<feature type="chain" id="PRO_5019336972" description="LPS-assembly lipoprotein LptE" evidence="7">
    <location>
        <begin position="24"/>
        <end position="171"/>
    </location>
</feature>
<dbReference type="Pfam" id="PF04390">
    <property type="entry name" value="LptE"/>
    <property type="match status" value="1"/>
</dbReference>
<evidence type="ECO:0000256" key="6">
    <source>
        <dbReference type="HAMAP-Rule" id="MF_01186"/>
    </source>
</evidence>